<evidence type="ECO:0000256" key="2">
    <source>
        <dbReference type="SAM" id="SignalP"/>
    </source>
</evidence>
<keyword evidence="4" id="KW-1185">Reference proteome</keyword>
<gene>
    <name evidence="3" type="ORF">NLI96_g986</name>
</gene>
<keyword evidence="2" id="KW-0732">Signal</keyword>
<feature type="signal peptide" evidence="2">
    <location>
        <begin position="1"/>
        <end position="22"/>
    </location>
</feature>
<comment type="caution">
    <text evidence="3">The sequence shown here is derived from an EMBL/GenBank/DDBJ whole genome shotgun (WGS) entry which is preliminary data.</text>
</comment>
<dbReference type="Proteomes" id="UP001212997">
    <property type="component" value="Unassembled WGS sequence"/>
</dbReference>
<dbReference type="AlphaFoldDB" id="A0AAD5VBA1"/>
<keyword evidence="1" id="KW-0472">Membrane</keyword>
<name>A0AAD5VBA1_9APHY</name>
<dbReference type="EMBL" id="JANAWD010000018">
    <property type="protein sequence ID" value="KAJ3491038.1"/>
    <property type="molecule type" value="Genomic_DNA"/>
</dbReference>
<keyword evidence="1" id="KW-1133">Transmembrane helix</keyword>
<feature type="transmembrane region" description="Helical" evidence="1">
    <location>
        <begin position="132"/>
        <end position="156"/>
    </location>
</feature>
<evidence type="ECO:0000313" key="4">
    <source>
        <dbReference type="Proteomes" id="UP001212997"/>
    </source>
</evidence>
<protein>
    <submittedName>
        <fullName evidence="3">Uncharacterized protein</fullName>
    </submittedName>
</protein>
<sequence length="157" mass="15552">MFSRYALIFCAVFVLVATFANAEPIDFERRQDLGSIFNDVTSGAASAFSVATEVGASVFSDATSVGAGIATKVTSIGGHAATVITSAGGQAITLATDGFGVATTFAGSVYTVATAAAASQISANSNPNGAVALYPTTLLTSLAAVAGGLFAGVWIIL</sequence>
<evidence type="ECO:0000256" key="1">
    <source>
        <dbReference type="SAM" id="Phobius"/>
    </source>
</evidence>
<feature type="chain" id="PRO_5042194926" evidence="2">
    <location>
        <begin position="23"/>
        <end position="157"/>
    </location>
</feature>
<keyword evidence="1" id="KW-0812">Transmembrane</keyword>
<proteinExistence type="predicted"/>
<organism evidence="3 4">
    <name type="scientific">Meripilus lineatus</name>
    <dbReference type="NCBI Taxonomy" id="2056292"/>
    <lineage>
        <taxon>Eukaryota</taxon>
        <taxon>Fungi</taxon>
        <taxon>Dikarya</taxon>
        <taxon>Basidiomycota</taxon>
        <taxon>Agaricomycotina</taxon>
        <taxon>Agaricomycetes</taxon>
        <taxon>Polyporales</taxon>
        <taxon>Meripilaceae</taxon>
        <taxon>Meripilus</taxon>
    </lineage>
</organism>
<accession>A0AAD5VBA1</accession>
<evidence type="ECO:0000313" key="3">
    <source>
        <dbReference type="EMBL" id="KAJ3491038.1"/>
    </source>
</evidence>
<reference evidence="3" key="1">
    <citation type="submission" date="2022-07" db="EMBL/GenBank/DDBJ databases">
        <title>Genome Sequence of Physisporinus lineatus.</title>
        <authorList>
            <person name="Buettner E."/>
        </authorList>
    </citation>
    <scope>NUCLEOTIDE SEQUENCE</scope>
    <source>
        <strain evidence="3">VT162</strain>
    </source>
</reference>